<name>A0ACB8AH95_9AGAM</name>
<evidence type="ECO:0000313" key="1">
    <source>
        <dbReference type="EMBL" id="KAH7912701.1"/>
    </source>
</evidence>
<comment type="caution">
    <text evidence="1">The sequence shown here is derived from an EMBL/GenBank/DDBJ whole genome shotgun (WGS) entry which is preliminary data.</text>
</comment>
<proteinExistence type="predicted"/>
<accession>A0ACB8AH95</accession>
<dbReference type="Proteomes" id="UP000790377">
    <property type="component" value="Unassembled WGS sequence"/>
</dbReference>
<organism evidence="1 2">
    <name type="scientific">Hygrophoropsis aurantiaca</name>
    <dbReference type="NCBI Taxonomy" id="72124"/>
    <lineage>
        <taxon>Eukaryota</taxon>
        <taxon>Fungi</taxon>
        <taxon>Dikarya</taxon>
        <taxon>Basidiomycota</taxon>
        <taxon>Agaricomycotina</taxon>
        <taxon>Agaricomycetes</taxon>
        <taxon>Agaricomycetidae</taxon>
        <taxon>Boletales</taxon>
        <taxon>Coniophorineae</taxon>
        <taxon>Hygrophoropsidaceae</taxon>
        <taxon>Hygrophoropsis</taxon>
    </lineage>
</organism>
<keyword evidence="2" id="KW-1185">Reference proteome</keyword>
<reference evidence="1" key="1">
    <citation type="journal article" date="2021" name="New Phytol.">
        <title>Evolutionary innovations through gain and loss of genes in the ectomycorrhizal Boletales.</title>
        <authorList>
            <person name="Wu G."/>
            <person name="Miyauchi S."/>
            <person name="Morin E."/>
            <person name="Kuo A."/>
            <person name="Drula E."/>
            <person name="Varga T."/>
            <person name="Kohler A."/>
            <person name="Feng B."/>
            <person name="Cao Y."/>
            <person name="Lipzen A."/>
            <person name="Daum C."/>
            <person name="Hundley H."/>
            <person name="Pangilinan J."/>
            <person name="Johnson J."/>
            <person name="Barry K."/>
            <person name="LaButti K."/>
            <person name="Ng V."/>
            <person name="Ahrendt S."/>
            <person name="Min B."/>
            <person name="Choi I.G."/>
            <person name="Park H."/>
            <person name="Plett J.M."/>
            <person name="Magnuson J."/>
            <person name="Spatafora J.W."/>
            <person name="Nagy L.G."/>
            <person name="Henrissat B."/>
            <person name="Grigoriev I.V."/>
            <person name="Yang Z.L."/>
            <person name="Xu J."/>
            <person name="Martin F.M."/>
        </authorList>
    </citation>
    <scope>NUCLEOTIDE SEQUENCE</scope>
    <source>
        <strain evidence="1">ATCC 28755</strain>
    </source>
</reference>
<sequence length="86" mass="9676">MSKPQCQNEACALQTCLSANTYSPEKCDRYLRELYTCCSEMYKSSSSQDAERKMEVEGSSACPMPSVVDRWLKTHPPEQSPKSSSK</sequence>
<dbReference type="EMBL" id="MU267645">
    <property type="protein sequence ID" value="KAH7912701.1"/>
    <property type="molecule type" value="Genomic_DNA"/>
</dbReference>
<evidence type="ECO:0000313" key="2">
    <source>
        <dbReference type="Proteomes" id="UP000790377"/>
    </source>
</evidence>
<protein>
    <submittedName>
        <fullName evidence="1">Uncharacterized protein</fullName>
    </submittedName>
</protein>
<gene>
    <name evidence="1" type="ORF">BJ138DRAFT_1147664</name>
</gene>